<dbReference type="InterPro" id="IPR055171">
    <property type="entry name" value="GT-D-like"/>
</dbReference>
<dbReference type="Proteomes" id="UP000632125">
    <property type="component" value="Unassembled WGS sequence"/>
</dbReference>
<comment type="caution">
    <text evidence="2">The sequence shown here is derived from an EMBL/GenBank/DDBJ whole genome shotgun (WGS) entry which is preliminary data.</text>
</comment>
<dbReference type="EMBL" id="JACXIY010000014">
    <property type="protein sequence ID" value="MBD2869240.1"/>
    <property type="molecule type" value="Genomic_DNA"/>
</dbReference>
<evidence type="ECO:0000313" key="3">
    <source>
        <dbReference type="Proteomes" id="UP000632125"/>
    </source>
</evidence>
<proteinExistence type="predicted"/>
<reference evidence="2" key="1">
    <citation type="submission" date="2020-09" db="EMBL/GenBank/DDBJ databases">
        <title>A novel bacterium of genus Paenibacillus, isolated from South China Sea.</title>
        <authorList>
            <person name="Huang H."/>
            <person name="Mo K."/>
            <person name="Hu Y."/>
        </authorList>
    </citation>
    <scope>NUCLEOTIDE SEQUENCE</scope>
    <source>
        <strain evidence="2">IB182493</strain>
    </source>
</reference>
<organism evidence="2 3">
    <name type="scientific">Paenibacillus arenilitoris</name>
    <dbReference type="NCBI Taxonomy" id="2772299"/>
    <lineage>
        <taxon>Bacteria</taxon>
        <taxon>Bacillati</taxon>
        <taxon>Bacillota</taxon>
        <taxon>Bacilli</taxon>
        <taxon>Bacillales</taxon>
        <taxon>Paenibacillaceae</taxon>
        <taxon>Paenibacillus</taxon>
    </lineage>
</organism>
<dbReference type="Pfam" id="PF22882">
    <property type="entry name" value="GT-D-like"/>
    <property type="match status" value="1"/>
</dbReference>
<dbReference type="NCBIfam" id="NF040628">
    <property type="entry name" value="GT-D_rel"/>
    <property type="match status" value="1"/>
</dbReference>
<dbReference type="AlphaFoldDB" id="A0A927H5S3"/>
<dbReference type="RefSeq" id="WP_190861185.1">
    <property type="nucleotide sequence ID" value="NZ_JACXIY010000014.1"/>
</dbReference>
<dbReference type="InterPro" id="IPR049785">
    <property type="entry name" value="GT-D-like_firm"/>
</dbReference>
<evidence type="ECO:0000313" key="2">
    <source>
        <dbReference type="EMBL" id="MBD2869240.1"/>
    </source>
</evidence>
<evidence type="ECO:0000259" key="1">
    <source>
        <dbReference type="Pfam" id="PF22882"/>
    </source>
</evidence>
<feature type="domain" description="GT-D fold-like" evidence="1">
    <location>
        <begin position="6"/>
        <end position="228"/>
    </location>
</feature>
<accession>A0A927H5S3</accession>
<name>A0A927H5S3_9BACL</name>
<sequence length="237" mass="27131">MSKRLTITQVIKRIEYDLKHRKPLSLVRIGDGENIVLAQNSVWTMNKVMKQIWARKAQAGQKGISFPDMQLRNRLAGSIRKADIVGILPKKDRMIKAPAYLKRTLTDRVFRHFKLKPKLVCHACVNRIVTKRRDFWSMLRKQRILVITSDPYAMKAILERSPYKLNVTAALPLIHFQQIDWVLERVDDMRNDFDVALISGGVNAVILAPGIAKLTGKVAIDFGKAPKLMEKKKKNGH</sequence>
<protein>
    <recommendedName>
        <fullName evidence="1">GT-D fold-like domain-containing protein</fullName>
    </recommendedName>
</protein>
<gene>
    <name evidence="2" type="ORF">IDH41_11690</name>
</gene>
<keyword evidence="3" id="KW-1185">Reference proteome</keyword>